<dbReference type="InterPro" id="IPR006111">
    <property type="entry name" value="Rpo6/Rpb6"/>
</dbReference>
<feature type="compositionally biased region" description="Low complexity" evidence="8">
    <location>
        <begin position="39"/>
        <end position="53"/>
    </location>
</feature>
<dbReference type="GO" id="GO:0003899">
    <property type="term" value="F:DNA-directed RNA polymerase activity"/>
    <property type="evidence" value="ECO:0007669"/>
    <property type="project" value="InterPro"/>
</dbReference>
<dbReference type="PANTHER" id="PTHR47227:SF5">
    <property type="entry name" value="DNA-DIRECTED RNA POLYMERASES I, II, AND III SUBUNIT RPABC2"/>
    <property type="match status" value="1"/>
</dbReference>
<keyword evidence="6" id="KW-0539">Nucleus</keyword>
<evidence type="ECO:0000256" key="6">
    <source>
        <dbReference type="ARBA" id="ARBA00023242"/>
    </source>
</evidence>
<evidence type="ECO:0000313" key="9">
    <source>
        <dbReference type="EMBL" id="TKA32379.1"/>
    </source>
</evidence>
<dbReference type="GO" id="GO:0006366">
    <property type="term" value="P:transcription by RNA polymerase II"/>
    <property type="evidence" value="ECO:0007669"/>
    <property type="project" value="TreeGrafter"/>
</dbReference>
<dbReference type="PIRSF" id="PIRSF000778">
    <property type="entry name" value="RpoK/RPB6"/>
    <property type="match status" value="1"/>
</dbReference>
<feature type="region of interest" description="Disordered" evidence="8">
    <location>
        <begin position="1"/>
        <end position="98"/>
    </location>
</feature>
<dbReference type="FunFam" id="3.90.940.10:FF:000004">
    <property type="entry name" value="DNA-directed RNA polymerases I, II, and III subunit RPABC2"/>
    <property type="match status" value="1"/>
</dbReference>
<dbReference type="GO" id="GO:0005665">
    <property type="term" value="C:RNA polymerase II, core complex"/>
    <property type="evidence" value="ECO:0007669"/>
    <property type="project" value="InterPro"/>
</dbReference>
<dbReference type="AlphaFoldDB" id="A0A4V5N5L7"/>
<name>A0A4V5N5L7_9PEZI</name>
<dbReference type="InterPro" id="IPR006110">
    <property type="entry name" value="Pol_omega/Rpo6/RPB6"/>
</dbReference>
<feature type="compositionally biased region" description="Acidic residues" evidence="8">
    <location>
        <begin position="17"/>
        <end position="38"/>
    </location>
</feature>
<evidence type="ECO:0000256" key="1">
    <source>
        <dbReference type="ARBA" id="ARBA00004123"/>
    </source>
</evidence>
<gene>
    <name evidence="9" type="ORF">B0A50_01485</name>
</gene>
<dbReference type="PIRSF" id="PIRSF500154">
    <property type="entry name" value="RPB6"/>
    <property type="match status" value="1"/>
</dbReference>
<accession>A0A4V5N5L7</accession>
<proteinExistence type="inferred from homology"/>
<dbReference type="InterPro" id="IPR020708">
    <property type="entry name" value="DNA-dir_RNA_polK_14-18kDa_CS"/>
</dbReference>
<dbReference type="HAMAP" id="MF_00192">
    <property type="entry name" value="RNApol_arch_Rpo6"/>
    <property type="match status" value="1"/>
</dbReference>
<dbReference type="GO" id="GO:0042797">
    <property type="term" value="P:tRNA transcription by RNA polymerase III"/>
    <property type="evidence" value="ECO:0007669"/>
    <property type="project" value="TreeGrafter"/>
</dbReference>
<dbReference type="NCBIfam" id="NF002208">
    <property type="entry name" value="PRK01099.1-3"/>
    <property type="match status" value="1"/>
</dbReference>
<evidence type="ECO:0000256" key="4">
    <source>
        <dbReference type="ARBA" id="ARBA00022553"/>
    </source>
</evidence>
<dbReference type="Pfam" id="PF01192">
    <property type="entry name" value="RNA_pol_Rpb6"/>
    <property type="match status" value="1"/>
</dbReference>
<comment type="subcellular location">
    <subcellularLocation>
        <location evidence="1">Nucleus</location>
    </subcellularLocation>
</comment>
<organism evidence="9 10">
    <name type="scientific">Salinomyces thailandicus</name>
    <dbReference type="NCBI Taxonomy" id="706561"/>
    <lineage>
        <taxon>Eukaryota</taxon>
        <taxon>Fungi</taxon>
        <taxon>Dikarya</taxon>
        <taxon>Ascomycota</taxon>
        <taxon>Pezizomycotina</taxon>
        <taxon>Dothideomycetes</taxon>
        <taxon>Dothideomycetidae</taxon>
        <taxon>Mycosphaerellales</taxon>
        <taxon>Teratosphaeriaceae</taxon>
        <taxon>Salinomyces</taxon>
    </lineage>
</organism>
<keyword evidence="3" id="KW-0240">DNA-directed RNA polymerase</keyword>
<keyword evidence="5" id="KW-0804">Transcription</keyword>
<protein>
    <recommendedName>
        <fullName evidence="2">DNA-directed RNA polymerases I, II, and III subunit RPABC2</fullName>
    </recommendedName>
</protein>
<dbReference type="PANTHER" id="PTHR47227">
    <property type="entry name" value="DNA-DIRECTED RNA POLYMERASE SUBUNIT K"/>
    <property type="match status" value="1"/>
</dbReference>
<evidence type="ECO:0000256" key="8">
    <source>
        <dbReference type="SAM" id="MobiDB-lite"/>
    </source>
</evidence>
<reference evidence="9 10" key="1">
    <citation type="submission" date="2017-03" db="EMBL/GenBank/DDBJ databases">
        <title>Genomes of endolithic fungi from Antarctica.</title>
        <authorList>
            <person name="Coleine C."/>
            <person name="Masonjones S."/>
            <person name="Stajich J.E."/>
        </authorList>
    </citation>
    <scope>NUCLEOTIDE SEQUENCE [LARGE SCALE GENOMIC DNA]</scope>
    <source>
        <strain evidence="9 10">CCFEE 6315</strain>
    </source>
</reference>
<dbReference type="Gene3D" id="3.90.940.10">
    <property type="match status" value="1"/>
</dbReference>
<comment type="caution">
    <text evidence="9">The sequence shown here is derived from an EMBL/GenBank/DDBJ whole genome shotgun (WGS) entry which is preliminary data.</text>
</comment>
<evidence type="ECO:0000313" key="10">
    <source>
        <dbReference type="Proteomes" id="UP000308549"/>
    </source>
</evidence>
<keyword evidence="4" id="KW-0597">Phosphoprotein</keyword>
<dbReference type="GO" id="GO:0005736">
    <property type="term" value="C:RNA polymerase I complex"/>
    <property type="evidence" value="ECO:0007669"/>
    <property type="project" value="TreeGrafter"/>
</dbReference>
<dbReference type="OrthoDB" id="259769at2759"/>
<dbReference type="InterPro" id="IPR028363">
    <property type="entry name" value="RPB6"/>
</dbReference>
<evidence type="ECO:0000256" key="3">
    <source>
        <dbReference type="ARBA" id="ARBA00022478"/>
    </source>
</evidence>
<evidence type="ECO:0000256" key="2">
    <source>
        <dbReference type="ARBA" id="ARBA00020808"/>
    </source>
</evidence>
<dbReference type="Proteomes" id="UP000308549">
    <property type="component" value="Unassembled WGS sequence"/>
</dbReference>
<dbReference type="EMBL" id="NAJL01000005">
    <property type="protein sequence ID" value="TKA32379.1"/>
    <property type="molecule type" value="Genomic_DNA"/>
</dbReference>
<feature type="compositionally biased region" description="Polar residues" evidence="8">
    <location>
        <begin position="54"/>
        <end position="70"/>
    </location>
</feature>
<dbReference type="GO" id="GO:0006362">
    <property type="term" value="P:transcription elongation by RNA polymerase I"/>
    <property type="evidence" value="ECO:0007669"/>
    <property type="project" value="UniProtKB-ARBA"/>
</dbReference>
<dbReference type="PROSITE" id="PS01111">
    <property type="entry name" value="RNA_POL_K_14KD"/>
    <property type="match status" value="1"/>
</dbReference>
<sequence>MSDYGGNDADDRGADFGEGEENDENLIEEEQYVEDYDADAQMADADGAAGDGAPTTNGHAPDSTDYQQNVVVGGDGGPKPEDLNTVRGVKNKRIPGEKRTTTPYMTKYERARVLGTRALQISLNAPVLVDVEGETDPLAIAIKELREKKIPLVVRRYLPDGWYEDWTCEELII</sequence>
<comment type="similarity">
    <text evidence="7">Belongs to the archaeal Rpo6/eukaryotic RPB6 RNA polymerase subunit family.</text>
</comment>
<dbReference type="SMART" id="SM01409">
    <property type="entry name" value="RNA_pol_Rpb6"/>
    <property type="match status" value="1"/>
</dbReference>
<dbReference type="GO" id="GO:0003677">
    <property type="term" value="F:DNA binding"/>
    <property type="evidence" value="ECO:0007669"/>
    <property type="project" value="InterPro"/>
</dbReference>
<evidence type="ECO:0000256" key="7">
    <source>
        <dbReference type="ARBA" id="ARBA00025773"/>
    </source>
</evidence>
<dbReference type="GO" id="GO:0005666">
    <property type="term" value="C:RNA polymerase III complex"/>
    <property type="evidence" value="ECO:0007669"/>
    <property type="project" value="UniProtKB-ARBA"/>
</dbReference>
<keyword evidence="10" id="KW-1185">Reference proteome</keyword>
<dbReference type="SUPFAM" id="SSF63562">
    <property type="entry name" value="RPB6/omega subunit-like"/>
    <property type="match status" value="1"/>
</dbReference>
<evidence type="ECO:0000256" key="5">
    <source>
        <dbReference type="ARBA" id="ARBA00023163"/>
    </source>
</evidence>
<dbReference type="InterPro" id="IPR036161">
    <property type="entry name" value="RPB6/omega-like_sf"/>
</dbReference>